<dbReference type="RefSeq" id="WP_180570875.1">
    <property type="nucleotide sequence ID" value="NZ_JACCKB010000053.1"/>
</dbReference>
<reference evidence="2 3" key="1">
    <citation type="submission" date="2020-07" db="EMBL/GenBank/DDBJ databases">
        <title>Endozoicomonas sp. nov., isolated from sediment.</title>
        <authorList>
            <person name="Gu T."/>
        </authorList>
    </citation>
    <scope>NUCLEOTIDE SEQUENCE [LARGE SCALE GENOMIC DNA]</scope>
    <source>
        <strain evidence="2 3">SM1973</strain>
    </source>
</reference>
<evidence type="ECO:0000256" key="1">
    <source>
        <dbReference type="SAM" id="SignalP"/>
    </source>
</evidence>
<dbReference type="PROSITE" id="PS51257">
    <property type="entry name" value="PROKAR_LIPOPROTEIN"/>
    <property type="match status" value="1"/>
</dbReference>
<accession>A0A853IFS0</accession>
<name>A0A853IFS0_9GAMM</name>
<feature type="chain" id="PRO_5032880803" description="Lipoprotein" evidence="1">
    <location>
        <begin position="22"/>
        <end position="229"/>
    </location>
</feature>
<protein>
    <recommendedName>
        <fullName evidence="4">Lipoprotein</fullName>
    </recommendedName>
</protein>
<feature type="signal peptide" evidence="1">
    <location>
        <begin position="1"/>
        <end position="21"/>
    </location>
</feature>
<dbReference type="AlphaFoldDB" id="A0A853IFS0"/>
<evidence type="ECO:0000313" key="3">
    <source>
        <dbReference type="Proteomes" id="UP000569732"/>
    </source>
</evidence>
<dbReference type="EMBL" id="JACCKB010000053">
    <property type="protein sequence ID" value="NYZ68874.1"/>
    <property type="molecule type" value="Genomic_DNA"/>
</dbReference>
<evidence type="ECO:0008006" key="4">
    <source>
        <dbReference type="Google" id="ProtNLM"/>
    </source>
</evidence>
<proteinExistence type="predicted"/>
<gene>
    <name evidence="2" type="ORF">H0A36_22910</name>
</gene>
<dbReference type="Proteomes" id="UP000569732">
    <property type="component" value="Unassembled WGS sequence"/>
</dbReference>
<organism evidence="2 3">
    <name type="scientific">Spartinivicinus marinus</name>
    <dbReference type="NCBI Taxonomy" id="2994442"/>
    <lineage>
        <taxon>Bacteria</taxon>
        <taxon>Pseudomonadati</taxon>
        <taxon>Pseudomonadota</taxon>
        <taxon>Gammaproteobacteria</taxon>
        <taxon>Oceanospirillales</taxon>
        <taxon>Zooshikellaceae</taxon>
        <taxon>Spartinivicinus</taxon>
    </lineage>
</organism>
<evidence type="ECO:0000313" key="2">
    <source>
        <dbReference type="EMBL" id="NYZ68874.1"/>
    </source>
</evidence>
<keyword evidence="3" id="KW-1185">Reference proteome</keyword>
<sequence length="229" mass="26395">MKRYYKPAVALLLICIFTLTGCSNQSFQIENLAKTDTDLVTDSVRQNMEKLLKRLLIKLYKRNPAELAKNPDQTIKTRTKQLFNEAGLKRYPELSGKQAIDAMLLAFDDHFHGDRVFALMAGLTDMIKQSYNYRNEFFVLDELDQQKLYNSARNIEVLAWRLNHRLNSQEKPYLLTNATNSNSLNLSFERLFGKMIALQDMMAMIIADKTNRTINFIVRGVATGTFIPI</sequence>
<keyword evidence="1" id="KW-0732">Signal</keyword>
<comment type="caution">
    <text evidence="2">The sequence shown here is derived from an EMBL/GenBank/DDBJ whole genome shotgun (WGS) entry which is preliminary data.</text>
</comment>